<dbReference type="InterPro" id="IPR029063">
    <property type="entry name" value="SAM-dependent_MTases_sf"/>
</dbReference>
<dbReference type="PANTHER" id="PTHR43667">
    <property type="entry name" value="CYCLOPROPANE-FATTY-ACYL-PHOSPHOLIPID SYNTHASE"/>
    <property type="match status" value="1"/>
</dbReference>
<dbReference type="InterPro" id="IPR050723">
    <property type="entry name" value="CFA/CMAS"/>
</dbReference>
<dbReference type="Proteomes" id="UP000054526">
    <property type="component" value="Unassembled WGS sequence"/>
</dbReference>
<protein>
    <recommendedName>
        <fullName evidence="1">Methyltransferase domain-containing protein</fullName>
    </recommendedName>
</protein>
<name>A0ABR4ZZZ3_9BACL</name>
<dbReference type="EMBL" id="JXAL01000033">
    <property type="protein sequence ID" value="KIL34389.1"/>
    <property type="molecule type" value="Genomic_DNA"/>
</dbReference>
<reference evidence="2 3" key="1">
    <citation type="submission" date="2014-12" db="EMBL/GenBank/DDBJ databases">
        <title>Draft genome sequence of Cohnella kolymensis strain B-2846.</title>
        <authorList>
            <person name="Karlyshev A.V."/>
            <person name="Kudryashova E.B."/>
        </authorList>
    </citation>
    <scope>NUCLEOTIDE SEQUENCE [LARGE SCALE GENOMIC DNA]</scope>
    <source>
        <strain evidence="2 3">VKM B-2846</strain>
    </source>
</reference>
<gene>
    <name evidence="2" type="ORF">SD71_20420</name>
</gene>
<accession>A0ABR4ZZZ3</accession>
<organism evidence="2 3">
    <name type="scientific">Cohnella kolymensis</name>
    <dbReference type="NCBI Taxonomy" id="1590652"/>
    <lineage>
        <taxon>Bacteria</taxon>
        <taxon>Bacillati</taxon>
        <taxon>Bacillota</taxon>
        <taxon>Bacilli</taxon>
        <taxon>Bacillales</taxon>
        <taxon>Paenibacillaceae</taxon>
        <taxon>Cohnella</taxon>
    </lineage>
</organism>
<comment type="caution">
    <text evidence="2">The sequence shown here is derived from an EMBL/GenBank/DDBJ whole genome shotgun (WGS) entry which is preliminary data.</text>
</comment>
<dbReference type="Pfam" id="PF13649">
    <property type="entry name" value="Methyltransf_25"/>
    <property type="match status" value="1"/>
</dbReference>
<dbReference type="SUPFAM" id="SSF53335">
    <property type="entry name" value="S-adenosyl-L-methionine-dependent methyltransferases"/>
    <property type="match status" value="1"/>
</dbReference>
<sequence length="238" mass="27016">MSQANFDEARRAEANYHKELYEDNEILEPGTWMSKPIPLVMELLDRLLLHKTDVNVLDLGCGAGRNTIPIAIALKNTSSKVVGLDLLDEAVAKLRENAQEYGVSDLIEADKSDAERAEIREDAYDYIIACGCLEHVSSEEALVQVLERMKRGTKLGGIHCIEMNTNVQEIETDTGRELQPLIELNLPTERAFSILEETYRGWNVLEYRTKLQSIDEEKYDKPSQFRAQSIIFAVQKNQ</sequence>
<evidence type="ECO:0000313" key="3">
    <source>
        <dbReference type="Proteomes" id="UP000054526"/>
    </source>
</evidence>
<dbReference type="InterPro" id="IPR041698">
    <property type="entry name" value="Methyltransf_25"/>
</dbReference>
<keyword evidence="3" id="KW-1185">Reference proteome</keyword>
<dbReference type="Gene3D" id="3.40.50.150">
    <property type="entry name" value="Vaccinia Virus protein VP39"/>
    <property type="match status" value="1"/>
</dbReference>
<dbReference type="PANTHER" id="PTHR43667:SF2">
    <property type="entry name" value="FATTY ACID C-METHYL TRANSFERASE"/>
    <property type="match status" value="1"/>
</dbReference>
<dbReference type="CDD" id="cd02440">
    <property type="entry name" value="AdoMet_MTases"/>
    <property type="match status" value="1"/>
</dbReference>
<feature type="domain" description="Methyltransferase" evidence="1">
    <location>
        <begin position="56"/>
        <end position="157"/>
    </location>
</feature>
<evidence type="ECO:0000313" key="2">
    <source>
        <dbReference type="EMBL" id="KIL34389.1"/>
    </source>
</evidence>
<dbReference type="RefSeq" id="WP_041067436.1">
    <property type="nucleotide sequence ID" value="NZ_JXAL01000033.1"/>
</dbReference>
<proteinExistence type="predicted"/>
<evidence type="ECO:0000259" key="1">
    <source>
        <dbReference type="Pfam" id="PF13649"/>
    </source>
</evidence>